<keyword evidence="7 9" id="KW-0057">Aromatic amino acid biosynthesis</keyword>
<dbReference type="RefSeq" id="WP_186847235.1">
    <property type="nucleotide sequence ID" value="NZ_JACOOX010000001.1"/>
</dbReference>
<dbReference type="InterPro" id="IPR045186">
    <property type="entry name" value="Indole-3-glycerol_P_synth"/>
</dbReference>
<evidence type="ECO:0000313" key="12">
    <source>
        <dbReference type="Proteomes" id="UP000615234"/>
    </source>
</evidence>
<proteinExistence type="inferred from homology"/>
<comment type="pathway">
    <text evidence="2 9">Amino-acid biosynthesis; L-tryptophan biosynthesis; L-tryptophan from chorismate: step 4/5.</text>
</comment>
<keyword evidence="8 9" id="KW-0456">Lyase</keyword>
<dbReference type="InterPro" id="IPR011060">
    <property type="entry name" value="RibuloseP-bd_barrel"/>
</dbReference>
<keyword evidence="5 9" id="KW-0210">Decarboxylase</keyword>
<dbReference type="GO" id="GO:0000162">
    <property type="term" value="P:L-tryptophan biosynthetic process"/>
    <property type="evidence" value="ECO:0007669"/>
    <property type="project" value="UniProtKB-UniRule"/>
</dbReference>
<keyword evidence="4 9" id="KW-0028">Amino-acid biosynthesis</keyword>
<gene>
    <name evidence="9 11" type="primary">trpC</name>
    <name evidence="11" type="ORF">H8S09_01140</name>
</gene>
<dbReference type="InterPro" id="IPR013798">
    <property type="entry name" value="Indole-3-glycerol_P_synth_dom"/>
</dbReference>
<dbReference type="AlphaFoldDB" id="A0A8I0AMF1"/>
<evidence type="ECO:0000256" key="4">
    <source>
        <dbReference type="ARBA" id="ARBA00022605"/>
    </source>
</evidence>
<evidence type="ECO:0000256" key="5">
    <source>
        <dbReference type="ARBA" id="ARBA00022793"/>
    </source>
</evidence>
<feature type="domain" description="Indole-3-glycerol phosphate synthase" evidence="10">
    <location>
        <begin position="3"/>
        <end position="266"/>
    </location>
</feature>
<dbReference type="SUPFAM" id="SSF51366">
    <property type="entry name" value="Ribulose-phoshate binding barrel"/>
    <property type="match status" value="1"/>
</dbReference>
<organism evidence="11 12">
    <name type="scientific">Coprococcus hominis</name>
    <name type="common">ex Liu et al. 2022</name>
    <dbReference type="NCBI Taxonomy" id="2763039"/>
    <lineage>
        <taxon>Bacteria</taxon>
        <taxon>Bacillati</taxon>
        <taxon>Bacillota</taxon>
        <taxon>Clostridia</taxon>
        <taxon>Lachnospirales</taxon>
        <taxon>Lachnospiraceae</taxon>
        <taxon>Coprococcus</taxon>
    </lineage>
</organism>
<dbReference type="CDD" id="cd00331">
    <property type="entry name" value="IGPS"/>
    <property type="match status" value="1"/>
</dbReference>
<comment type="caution">
    <text evidence="11">The sequence shown here is derived from an EMBL/GenBank/DDBJ whole genome shotgun (WGS) entry which is preliminary data.</text>
</comment>
<keyword evidence="12" id="KW-1185">Reference proteome</keyword>
<dbReference type="GO" id="GO:0004425">
    <property type="term" value="F:indole-3-glycerol-phosphate synthase activity"/>
    <property type="evidence" value="ECO:0007669"/>
    <property type="project" value="UniProtKB-UniRule"/>
</dbReference>
<evidence type="ECO:0000256" key="9">
    <source>
        <dbReference type="HAMAP-Rule" id="MF_00134"/>
    </source>
</evidence>
<dbReference type="PANTHER" id="PTHR22854">
    <property type="entry name" value="TRYPTOPHAN BIOSYNTHESIS PROTEIN"/>
    <property type="match status" value="1"/>
</dbReference>
<dbReference type="InterPro" id="IPR001468">
    <property type="entry name" value="Indole-3-GlycerolPSynthase_CS"/>
</dbReference>
<dbReference type="InterPro" id="IPR013785">
    <property type="entry name" value="Aldolase_TIM"/>
</dbReference>
<evidence type="ECO:0000259" key="10">
    <source>
        <dbReference type="Pfam" id="PF00218"/>
    </source>
</evidence>
<evidence type="ECO:0000256" key="1">
    <source>
        <dbReference type="ARBA" id="ARBA00001633"/>
    </source>
</evidence>
<dbReference type="PROSITE" id="PS00614">
    <property type="entry name" value="IGPS"/>
    <property type="match status" value="1"/>
</dbReference>
<evidence type="ECO:0000256" key="2">
    <source>
        <dbReference type="ARBA" id="ARBA00004696"/>
    </source>
</evidence>
<dbReference type="EMBL" id="JACOOX010000001">
    <property type="protein sequence ID" value="MBC5661507.1"/>
    <property type="molecule type" value="Genomic_DNA"/>
</dbReference>
<comment type="similarity">
    <text evidence="3 9">Belongs to the TrpC family.</text>
</comment>
<dbReference type="FunFam" id="3.20.20.70:FF:000024">
    <property type="entry name" value="Indole-3-glycerol phosphate synthase"/>
    <property type="match status" value="1"/>
</dbReference>
<sequence>MILDEIAAKTKERVTGCKEQIPFEEMKAKALAIVEKETENGTKPYTVFPFRDNLAKPGISFICEVKKASPSKGLIAPDFPYIEIAKEYEAAGASAISVLTEPFYFQGSNEYLTTIHESISTPILRKDFTVDPYMIYEAKVIGASAILLVCAILTDEQLKSYYELATSLGLSVLVEAHDEKEVRRAIAIGADIIGVNNRDLKTFTVDIMNSVRLRTLIPDSINGKPVVYVSESGIRTPEDIDRLKGNGTDAVLIGETFMRSPDKKAAFAWLRGEAIG</sequence>
<evidence type="ECO:0000256" key="6">
    <source>
        <dbReference type="ARBA" id="ARBA00022822"/>
    </source>
</evidence>
<dbReference type="GO" id="GO:0004640">
    <property type="term" value="F:phosphoribosylanthranilate isomerase activity"/>
    <property type="evidence" value="ECO:0007669"/>
    <property type="project" value="TreeGrafter"/>
</dbReference>
<name>A0A8I0AMF1_9FIRM</name>
<dbReference type="Pfam" id="PF00218">
    <property type="entry name" value="IGPS"/>
    <property type="match status" value="1"/>
</dbReference>
<evidence type="ECO:0000256" key="7">
    <source>
        <dbReference type="ARBA" id="ARBA00023141"/>
    </source>
</evidence>
<dbReference type="Gene3D" id="3.20.20.70">
    <property type="entry name" value="Aldolase class I"/>
    <property type="match status" value="1"/>
</dbReference>
<dbReference type="EC" id="4.1.1.48" evidence="9"/>
<evidence type="ECO:0000256" key="8">
    <source>
        <dbReference type="ARBA" id="ARBA00023239"/>
    </source>
</evidence>
<evidence type="ECO:0000313" key="11">
    <source>
        <dbReference type="EMBL" id="MBC5661507.1"/>
    </source>
</evidence>
<dbReference type="UniPathway" id="UPA00035">
    <property type="reaction ID" value="UER00043"/>
</dbReference>
<dbReference type="Proteomes" id="UP000615234">
    <property type="component" value="Unassembled WGS sequence"/>
</dbReference>
<dbReference type="HAMAP" id="MF_00134_B">
    <property type="entry name" value="IGPS_B"/>
    <property type="match status" value="1"/>
</dbReference>
<comment type="catalytic activity">
    <reaction evidence="1 9">
        <text>1-(2-carboxyphenylamino)-1-deoxy-D-ribulose 5-phosphate + H(+) = (1S,2R)-1-C-(indol-3-yl)glycerol 3-phosphate + CO2 + H2O</text>
        <dbReference type="Rhea" id="RHEA:23476"/>
        <dbReference type="ChEBI" id="CHEBI:15377"/>
        <dbReference type="ChEBI" id="CHEBI:15378"/>
        <dbReference type="ChEBI" id="CHEBI:16526"/>
        <dbReference type="ChEBI" id="CHEBI:58613"/>
        <dbReference type="ChEBI" id="CHEBI:58866"/>
        <dbReference type="EC" id="4.1.1.48"/>
    </reaction>
</comment>
<dbReference type="NCBIfam" id="NF001377">
    <property type="entry name" value="PRK00278.2-4"/>
    <property type="match status" value="1"/>
</dbReference>
<accession>A0A8I0AMF1</accession>
<protein>
    <recommendedName>
        <fullName evidence="9">Indole-3-glycerol phosphate synthase</fullName>
        <shortName evidence="9">IGPS</shortName>
        <ecNumber evidence="9">4.1.1.48</ecNumber>
    </recommendedName>
</protein>
<dbReference type="PANTHER" id="PTHR22854:SF2">
    <property type="entry name" value="INDOLE-3-GLYCEROL-PHOSPHATE SYNTHASE"/>
    <property type="match status" value="1"/>
</dbReference>
<evidence type="ECO:0000256" key="3">
    <source>
        <dbReference type="ARBA" id="ARBA00008737"/>
    </source>
</evidence>
<reference evidence="11 12" key="1">
    <citation type="submission" date="2020-08" db="EMBL/GenBank/DDBJ databases">
        <title>Genome public.</title>
        <authorList>
            <person name="Liu C."/>
            <person name="Sun Q."/>
        </authorList>
    </citation>
    <scope>NUCLEOTIDE SEQUENCE [LARGE SCALE GENOMIC DNA]</scope>
    <source>
        <strain evidence="11 12">NSJ-10</strain>
    </source>
</reference>
<keyword evidence="6 9" id="KW-0822">Tryptophan biosynthesis</keyword>